<gene>
    <name evidence="3" type="ORF">K4A83_13640</name>
</gene>
<keyword evidence="3" id="KW-0489">Methyltransferase</keyword>
<protein>
    <submittedName>
        <fullName evidence="3">Class I SAM-dependent methyltransferase</fullName>
    </submittedName>
</protein>
<dbReference type="EMBL" id="JAIHOM010000065">
    <property type="protein sequence ID" value="MCW6037306.1"/>
    <property type="molecule type" value="Genomic_DNA"/>
</dbReference>
<accession>A0ABT3L717</accession>
<evidence type="ECO:0000256" key="1">
    <source>
        <dbReference type="SAM" id="Coils"/>
    </source>
</evidence>
<dbReference type="InterPro" id="IPR013216">
    <property type="entry name" value="Methyltransf_11"/>
</dbReference>
<dbReference type="SUPFAM" id="SSF53335">
    <property type="entry name" value="S-adenosyl-L-methionine-dependent methyltransferases"/>
    <property type="match status" value="1"/>
</dbReference>
<feature type="domain" description="Methyltransferase type 11" evidence="2">
    <location>
        <begin position="67"/>
        <end position="166"/>
    </location>
</feature>
<evidence type="ECO:0000313" key="4">
    <source>
        <dbReference type="Proteomes" id="UP001526426"/>
    </source>
</evidence>
<dbReference type="Proteomes" id="UP001526426">
    <property type="component" value="Unassembled WGS sequence"/>
</dbReference>
<dbReference type="CDD" id="cd02440">
    <property type="entry name" value="AdoMet_MTases"/>
    <property type="match status" value="1"/>
</dbReference>
<proteinExistence type="predicted"/>
<dbReference type="GO" id="GO:0008168">
    <property type="term" value="F:methyltransferase activity"/>
    <property type="evidence" value="ECO:0007669"/>
    <property type="project" value="UniProtKB-KW"/>
</dbReference>
<reference evidence="3 4" key="1">
    <citation type="submission" date="2021-08" db="EMBL/GenBank/DDBJ databases">
        <title>Draft genome sequence of Spirulina subsalsa with high tolerance to salinity and hype-accumulation of phycocyanin.</title>
        <authorList>
            <person name="Pei H."/>
            <person name="Jiang L."/>
        </authorList>
    </citation>
    <scope>NUCLEOTIDE SEQUENCE [LARGE SCALE GENOMIC DNA]</scope>
    <source>
        <strain evidence="3 4">FACHB-351</strain>
    </source>
</reference>
<comment type="caution">
    <text evidence="3">The sequence shown here is derived from an EMBL/GenBank/DDBJ whole genome shotgun (WGS) entry which is preliminary data.</text>
</comment>
<feature type="coiled-coil region" evidence="1">
    <location>
        <begin position="220"/>
        <end position="247"/>
    </location>
</feature>
<keyword evidence="1" id="KW-0175">Coiled coil</keyword>
<dbReference type="RefSeq" id="WP_265265162.1">
    <property type="nucleotide sequence ID" value="NZ_JAIHOM010000065.1"/>
</dbReference>
<dbReference type="Gene3D" id="3.40.50.150">
    <property type="entry name" value="Vaccinia Virus protein VP39"/>
    <property type="match status" value="1"/>
</dbReference>
<sequence length="392" mass="44606">MINPKDIIKNVSVEELCKTADLYFKSIQNPIPQMGKPFSSIIEAPELLCNMGNLLSGLHLGKTMTVLEFAAGTCWFSRYLNQLQCQTICCDASATALEIGKKLFLDYPIIGELISEPQFLHFDGHRIDLPTESVDRIVCHDGFHHIPNQDEVISELGRVLKTGGIAGFSEPGRIHSQSPQSQYEMKNYKVLENDIIISEIFPIALKHGFTDIRLHLFNNIEISLDDYESLNNSNRELENKILENARQIMLHRTIFFLYKGEFFPDSRSHIGLAHCITLEKENFNVRKGEPAKIFLKITNIGQAIWLHENINDIGVVKIGTHLYDEEDNLINLDFSRHCFDRNIKPHETIEKSIVVKFDKSGVFKVTIDLVSESICWFENIGSKSKTVTITVI</sequence>
<organism evidence="3 4">
    <name type="scientific">Spirulina subsalsa FACHB-351</name>
    <dbReference type="NCBI Taxonomy" id="234711"/>
    <lineage>
        <taxon>Bacteria</taxon>
        <taxon>Bacillati</taxon>
        <taxon>Cyanobacteriota</taxon>
        <taxon>Cyanophyceae</taxon>
        <taxon>Spirulinales</taxon>
        <taxon>Spirulinaceae</taxon>
        <taxon>Spirulina</taxon>
    </lineage>
</organism>
<name>A0ABT3L717_9CYAN</name>
<evidence type="ECO:0000313" key="3">
    <source>
        <dbReference type="EMBL" id="MCW6037306.1"/>
    </source>
</evidence>
<dbReference type="PANTHER" id="PTHR43591">
    <property type="entry name" value="METHYLTRANSFERASE"/>
    <property type="match status" value="1"/>
</dbReference>
<keyword evidence="4" id="KW-1185">Reference proteome</keyword>
<dbReference type="Pfam" id="PF08241">
    <property type="entry name" value="Methyltransf_11"/>
    <property type="match status" value="1"/>
</dbReference>
<keyword evidence="3" id="KW-0808">Transferase</keyword>
<evidence type="ECO:0000259" key="2">
    <source>
        <dbReference type="Pfam" id="PF08241"/>
    </source>
</evidence>
<dbReference type="InterPro" id="IPR029063">
    <property type="entry name" value="SAM-dependent_MTases_sf"/>
</dbReference>
<dbReference type="GO" id="GO:0032259">
    <property type="term" value="P:methylation"/>
    <property type="evidence" value="ECO:0007669"/>
    <property type="project" value="UniProtKB-KW"/>
</dbReference>